<keyword evidence="4" id="KW-1185">Reference proteome</keyword>
<feature type="compositionally biased region" description="Low complexity" evidence="1">
    <location>
        <begin position="38"/>
        <end position="50"/>
    </location>
</feature>
<feature type="compositionally biased region" description="Basic and acidic residues" evidence="1">
    <location>
        <begin position="66"/>
        <end position="108"/>
    </location>
</feature>
<dbReference type="PROSITE" id="PS51318">
    <property type="entry name" value="TAT"/>
    <property type="match status" value="1"/>
</dbReference>
<keyword evidence="2" id="KW-0732">Signal</keyword>
<evidence type="ECO:0000313" key="3">
    <source>
        <dbReference type="EMBL" id="WEB38184.1"/>
    </source>
</evidence>
<evidence type="ECO:0000256" key="1">
    <source>
        <dbReference type="SAM" id="MobiDB-lite"/>
    </source>
</evidence>
<accession>A0ABY7ZZS6</accession>
<gene>
    <name evidence="3" type="ORF">MOV08_01910</name>
</gene>
<proteinExistence type="predicted"/>
<feature type="region of interest" description="Disordered" evidence="1">
    <location>
        <begin position="175"/>
        <end position="226"/>
    </location>
</feature>
<evidence type="ECO:0000256" key="2">
    <source>
        <dbReference type="SAM" id="SignalP"/>
    </source>
</evidence>
<feature type="compositionally biased region" description="Basic and acidic residues" evidence="1">
    <location>
        <begin position="182"/>
        <end position="203"/>
    </location>
</feature>
<dbReference type="EMBL" id="CP095749">
    <property type="protein sequence ID" value="WEB38184.1"/>
    <property type="molecule type" value="Genomic_DNA"/>
</dbReference>
<feature type="signal peptide" evidence="2">
    <location>
        <begin position="1"/>
        <end position="37"/>
    </location>
</feature>
<name>A0ABY7ZZS6_9ACTN</name>
<sequence length="265" mass="27627">MTSSHRTATRRRNLVRTSAIAAVAGSALLLPAAAAFADSPAPANPASPNAEQDKKQDGNQSQENGTPDKDAQDKSSQDGSSQEKNKESQDKDKNSQDKGKDKKGERSFVRAQNLAGGFTAKIYKLGQNHYQADMYAKAPDTGKLVKYDTLETTGGKPAYGQHNGAHFVLQPDGAMTSWVEGGNKKPDNKDGKGKDGKSKKQDQGKATPKNQGKVIPKGGVKAGAEGVESGDHSMLLAGGGAATAAAGLGFAVLHRRKAGRSGDNA</sequence>
<dbReference type="Proteomes" id="UP001218629">
    <property type="component" value="Chromosome"/>
</dbReference>
<feature type="region of interest" description="Disordered" evidence="1">
    <location>
        <begin position="38"/>
        <end position="112"/>
    </location>
</feature>
<evidence type="ECO:0008006" key="5">
    <source>
        <dbReference type="Google" id="ProtNLM"/>
    </source>
</evidence>
<feature type="chain" id="PRO_5046566029" description="LPXTG-motif cell wall anchor domain-containing protein" evidence="2">
    <location>
        <begin position="38"/>
        <end position="265"/>
    </location>
</feature>
<reference evidence="3 4" key="1">
    <citation type="submission" date="2022-03" db="EMBL/GenBank/DDBJ databases">
        <title>Streptomyces yunnanensis P86,complete genome.</title>
        <authorList>
            <person name="Chen S."/>
            <person name="Zhang Q."/>
        </authorList>
    </citation>
    <scope>NUCLEOTIDE SEQUENCE [LARGE SCALE GENOMIC DNA]</scope>
    <source>
        <strain evidence="3 4">P86</strain>
    </source>
</reference>
<evidence type="ECO:0000313" key="4">
    <source>
        <dbReference type="Proteomes" id="UP001218629"/>
    </source>
</evidence>
<protein>
    <recommendedName>
        <fullName evidence="5">LPXTG-motif cell wall anchor domain-containing protein</fullName>
    </recommendedName>
</protein>
<organism evidence="3 4">
    <name type="scientific">Streptomyces yunnanensis</name>
    <dbReference type="NCBI Taxonomy" id="156453"/>
    <lineage>
        <taxon>Bacteria</taxon>
        <taxon>Bacillati</taxon>
        <taxon>Actinomycetota</taxon>
        <taxon>Actinomycetes</taxon>
        <taxon>Kitasatosporales</taxon>
        <taxon>Streptomycetaceae</taxon>
        <taxon>Streptomyces</taxon>
    </lineage>
</organism>
<dbReference type="InterPro" id="IPR006311">
    <property type="entry name" value="TAT_signal"/>
</dbReference>
<dbReference type="RefSeq" id="WP_275305898.1">
    <property type="nucleotide sequence ID" value="NZ_CP095749.1"/>
</dbReference>